<dbReference type="EMBL" id="JANHNZ010000002">
    <property type="protein sequence ID" value="MCQ9209361.1"/>
    <property type="molecule type" value="Genomic_DNA"/>
</dbReference>
<keyword evidence="2" id="KW-1185">Reference proteome</keyword>
<name>A0ABT1WLK7_9LACT</name>
<comment type="caution">
    <text evidence="1">The sequence shown here is derived from an EMBL/GenBank/DDBJ whole genome shotgun (WGS) entry which is preliminary data.</text>
</comment>
<protein>
    <submittedName>
        <fullName evidence="1">Uncharacterized protein</fullName>
    </submittedName>
</protein>
<evidence type="ECO:0000313" key="2">
    <source>
        <dbReference type="Proteomes" id="UP001059480"/>
    </source>
</evidence>
<dbReference type="RefSeq" id="WP_256944479.1">
    <property type="nucleotide sequence ID" value="NZ_JANHNZ010000002.1"/>
</dbReference>
<gene>
    <name evidence="1" type="ORF">NPA36_02245</name>
</gene>
<evidence type="ECO:0000313" key="1">
    <source>
        <dbReference type="EMBL" id="MCQ9209361.1"/>
    </source>
</evidence>
<organism evidence="1 2">
    <name type="scientific">Granulicatella seriolae</name>
    <dbReference type="NCBI Taxonomy" id="2967226"/>
    <lineage>
        <taxon>Bacteria</taxon>
        <taxon>Bacillati</taxon>
        <taxon>Bacillota</taxon>
        <taxon>Bacilli</taxon>
        <taxon>Lactobacillales</taxon>
        <taxon>Carnobacteriaceae</taxon>
        <taxon>Granulicatella</taxon>
    </lineage>
</organism>
<reference evidence="1" key="3">
    <citation type="journal article" date="2023" name="Microbiol. Resour. Announc.">
        <title>Draft Genome Sequence of Granulicatella sp. Strain S8, Isolated from a Marine Fish, Seriola quinqueradiata.</title>
        <authorList>
            <person name="Lee M."/>
            <person name="Farooq A."/>
            <person name="Jeong J.B."/>
            <person name="Jung M.Y."/>
        </authorList>
    </citation>
    <scope>NUCLEOTIDE SEQUENCE</scope>
    <source>
        <strain evidence="1">S8</strain>
    </source>
</reference>
<reference evidence="1" key="1">
    <citation type="submission" date="2022-07" db="EMBL/GenBank/DDBJ databases">
        <authorList>
            <person name="Jung M.-Y."/>
            <person name="Lee M."/>
        </authorList>
    </citation>
    <scope>NUCLEOTIDE SEQUENCE</scope>
    <source>
        <strain evidence="1">S8</strain>
    </source>
</reference>
<sequence>MGLATSRGMVAGTVVCQTSQEEVFVLTTKDNTAPYFAVCERQDDFTALAVSLKMILSIVDVQADELRLADLKSVKLEESAMPVYVFIVKEHVLEMPTNLVNNQEYVFSNYNDVKDQIDQFDISGVPFF</sequence>
<accession>A0ABT1WLK7</accession>
<reference evidence="1" key="2">
    <citation type="journal article" date="2023" name="Curr. Microbiol.">
        <title>Granulicatella seriolae sp. nov., a Novel Facultative Anaerobe Isolated from Yellowtail Marine Fish.</title>
        <authorList>
            <person name="Lee M."/>
            <person name="Choi Y.J."/>
            <person name="Farooq A."/>
            <person name="Jeong J.B."/>
            <person name="Jung M.Y."/>
        </authorList>
    </citation>
    <scope>NUCLEOTIDE SEQUENCE</scope>
    <source>
        <strain evidence="1">S8</strain>
    </source>
</reference>
<proteinExistence type="predicted"/>
<dbReference type="Proteomes" id="UP001059480">
    <property type="component" value="Unassembled WGS sequence"/>
</dbReference>